<dbReference type="GO" id="GO:0003676">
    <property type="term" value="F:nucleic acid binding"/>
    <property type="evidence" value="ECO:0007669"/>
    <property type="project" value="InterPro"/>
</dbReference>
<organism evidence="3 4">
    <name type="scientific">Acaulospora morrowiae</name>
    <dbReference type="NCBI Taxonomy" id="94023"/>
    <lineage>
        <taxon>Eukaryota</taxon>
        <taxon>Fungi</taxon>
        <taxon>Fungi incertae sedis</taxon>
        <taxon>Mucoromycota</taxon>
        <taxon>Glomeromycotina</taxon>
        <taxon>Glomeromycetes</taxon>
        <taxon>Diversisporales</taxon>
        <taxon>Acaulosporaceae</taxon>
        <taxon>Acaulospora</taxon>
    </lineage>
</organism>
<dbReference type="PANTHER" id="PTHR10644">
    <property type="entry name" value="DNA REPAIR/RNA PROCESSING CPSF FAMILY"/>
    <property type="match status" value="1"/>
</dbReference>
<dbReference type="InterPro" id="IPR058543">
    <property type="entry name" value="Beta-prop_RSE1/DDB1/CPSF1_2nd"/>
</dbReference>
<gene>
    <name evidence="3" type="ORF">AMORRO_LOCUS445</name>
</gene>
<dbReference type="AlphaFoldDB" id="A0A9N8V7W3"/>
<evidence type="ECO:0000259" key="1">
    <source>
        <dbReference type="Pfam" id="PF03178"/>
    </source>
</evidence>
<proteinExistence type="predicted"/>
<dbReference type="OrthoDB" id="6109at2759"/>
<feature type="domain" description="RSE1/DDB1/CPSF1 C-terminal" evidence="1">
    <location>
        <begin position="730"/>
        <end position="1072"/>
    </location>
</feature>
<evidence type="ECO:0000259" key="2">
    <source>
        <dbReference type="Pfam" id="PF23726"/>
    </source>
</evidence>
<keyword evidence="4" id="KW-1185">Reference proteome</keyword>
<dbReference type="InterPro" id="IPR015943">
    <property type="entry name" value="WD40/YVTN_repeat-like_dom_sf"/>
</dbReference>
<dbReference type="Pfam" id="PF03178">
    <property type="entry name" value="CPSF_A"/>
    <property type="match status" value="1"/>
</dbReference>
<dbReference type="Gene3D" id="2.130.10.10">
    <property type="entry name" value="YVTN repeat-like/Quinoprotein amine dehydrogenase"/>
    <property type="match status" value="3"/>
</dbReference>
<comment type="caution">
    <text evidence="3">The sequence shown here is derived from an EMBL/GenBank/DDBJ whole genome shotgun (WGS) entry which is preliminary data.</text>
</comment>
<reference evidence="3" key="1">
    <citation type="submission" date="2021-06" db="EMBL/GenBank/DDBJ databases">
        <authorList>
            <person name="Kallberg Y."/>
            <person name="Tangrot J."/>
            <person name="Rosling A."/>
        </authorList>
    </citation>
    <scope>NUCLEOTIDE SEQUENCE</scope>
    <source>
        <strain evidence="3">CL551</strain>
    </source>
</reference>
<dbReference type="EMBL" id="CAJVPV010000114">
    <property type="protein sequence ID" value="CAG8443302.1"/>
    <property type="molecule type" value="Genomic_DNA"/>
</dbReference>
<sequence length="1108" mass="125826">DGRSVSRIELKKVGTNTLPSCSCHVANGYFFLGSRLGDSHLIQYKKSRTERKLSDAINGFSPTARRNTIDFDAELYETDIINNTSSLSDGSKVDMRNSTIEYHFVICDTLTNIGPIVDMAFGELTFSEEEAHLHSVHKNLELVSCSGHGQTSSLCRNVNPTVFNSFSMSDCVNMWTVSCRNPMYQNISIEVTGMTDDNINGSVEEFDKFLFISKKQSTMVLACGEELQELEHSDFYTDGSTVAVGTLLSGIRILQVYANGVRLFDQDGKLTQLIENDGLIVFASIIDPYVLLLLENGNVNLMKIDDNSRSLDFHSLPTQINEAPTISCCIYRDDTNLFALVKDLVDVSSLDNVGDHAKSENTEKLDDDDELDDLYASAEVTSQNVVEENKMDIDDNLSPNVAMVDDLHLMDVKNSKKENYWCALYRQDGSLEIYKFPEFEEVFNFPHFDLSPAVLADFNTRQNVKSSGQTVEIQEILLINIGHRSKYPYLIARSNVGDIIIYKAFRYVPGTDPTDPFQKSQTQGELVDRLAVRFSRVPHEYISRETIYSDIHDKPVSRKSTQQESNEEEINQFDNDFEKLKTSLRQTKKRLIPFTNISGYTGIFVTGVRPLWLICAHNNYLRVHPMSVDNEIKSFTQFHNVHCLHGFLYANNEDVCRLSELPKSFKYDMEWPVRKIMLHRSVHGIEYHPEMQVYALLSSSPVEFLLKDENGESIEIERDSAQFLPETLRFTLELISPVTWETVDRHELQDDEQGLCIKCVSLQTKSTSSGRKSFIAIGTGFFRGEDVGMRGNVYVFEIIEVVPEPDNPQTNHKYKLLCHEEVKGSVTAICDVNGYLLTCVGPKIFIRAFEDNDRLISVAFIDIQIYANSAVSIKDYILLGDVYKSVWFLGFQEEPAKLVLVGKDYQALEVSCTNFIIDEPVLYFVVADMDKNLHLFQYAPYNVQSFAGQKLIRRGDFHVGAQVKTILSLPKKELVRRDISFDQGVQPRWMEEENNGYKQLCLCGTLDGSIGIITPIPEKMYKRMQLLHAQMVNGLQHPAGLNPKSFRLLQSKQRLATNPAKGILDGDLLIQFPNLALHRQREMTKQIGTTIDRIMDDLLAVQESYDYF</sequence>
<feature type="non-terminal residue" evidence="3">
    <location>
        <position position="1"/>
    </location>
</feature>
<accession>A0A9N8V7W3</accession>
<protein>
    <submittedName>
        <fullName evidence="3">12335_t:CDS:1</fullName>
    </submittedName>
</protein>
<dbReference type="InterPro" id="IPR004871">
    <property type="entry name" value="RSE1/DDB1/CPSF1_C"/>
</dbReference>
<dbReference type="Pfam" id="PF23726">
    <property type="entry name" value="Beta-prop_RSE1_2nd"/>
    <property type="match status" value="1"/>
</dbReference>
<dbReference type="Proteomes" id="UP000789342">
    <property type="component" value="Unassembled WGS sequence"/>
</dbReference>
<evidence type="ECO:0000313" key="3">
    <source>
        <dbReference type="EMBL" id="CAG8443302.1"/>
    </source>
</evidence>
<evidence type="ECO:0000313" key="4">
    <source>
        <dbReference type="Proteomes" id="UP000789342"/>
    </source>
</evidence>
<dbReference type="GO" id="GO:0005634">
    <property type="term" value="C:nucleus"/>
    <property type="evidence" value="ECO:0007669"/>
    <property type="project" value="InterPro"/>
</dbReference>
<name>A0A9N8V7W3_9GLOM</name>
<feature type="domain" description="RSE1/DDB1/CPSF1 second beta-propeller" evidence="2">
    <location>
        <begin position="160"/>
        <end position="657"/>
    </location>
</feature>
<dbReference type="InterPro" id="IPR050358">
    <property type="entry name" value="RSE1/DDB1/CFT1"/>
</dbReference>